<dbReference type="PANTHER" id="PTHR43706:SF47">
    <property type="entry name" value="EXTERNAL NADH-UBIQUINONE OXIDOREDUCTASE 1, MITOCHONDRIAL-RELATED"/>
    <property type="match status" value="1"/>
</dbReference>
<comment type="caution">
    <text evidence="12">The sequence shown here is derived from an EMBL/GenBank/DDBJ whole genome shotgun (WGS) entry which is preliminary data.</text>
</comment>
<dbReference type="PRINTS" id="PR00368">
    <property type="entry name" value="FADPNR"/>
</dbReference>
<keyword evidence="4" id="KW-0274">FAD</keyword>
<dbReference type="STRING" id="1236989.JCM15548_125"/>
<reference evidence="12 13" key="1">
    <citation type="journal article" date="2015" name="Microbes Environ.">
        <title>Distribution and evolution of nitrogen fixation genes in the phylum bacteroidetes.</title>
        <authorList>
            <person name="Inoue J."/>
            <person name="Oshima K."/>
            <person name="Suda W."/>
            <person name="Sakamoto M."/>
            <person name="Iino T."/>
            <person name="Noda S."/>
            <person name="Hongoh Y."/>
            <person name="Hattori M."/>
            <person name="Ohkuma M."/>
        </authorList>
    </citation>
    <scope>NUCLEOTIDE SEQUENCE [LARGE SCALE GENOMIC DNA]</scope>
    <source>
        <strain evidence="12">JCM 15548</strain>
    </source>
</reference>
<name>A0A0E9LR66_9BACT</name>
<evidence type="ECO:0000259" key="11">
    <source>
        <dbReference type="Pfam" id="PF22366"/>
    </source>
</evidence>
<dbReference type="InterPro" id="IPR045024">
    <property type="entry name" value="NDH-2"/>
</dbReference>
<dbReference type="Pfam" id="PF07992">
    <property type="entry name" value="Pyr_redox_2"/>
    <property type="match status" value="1"/>
</dbReference>
<dbReference type="EMBL" id="BAZW01000001">
    <property type="protein sequence ID" value="GAO28067.1"/>
    <property type="molecule type" value="Genomic_DNA"/>
</dbReference>
<keyword evidence="3" id="KW-0285">Flavoprotein</keyword>
<dbReference type="AlphaFoldDB" id="A0A0E9LR66"/>
<dbReference type="SUPFAM" id="SSF51905">
    <property type="entry name" value="FAD/NAD(P)-binding domain"/>
    <property type="match status" value="1"/>
</dbReference>
<sequence>MSENKKPRVVVIGGGFAGIQFVRHLDKSVFDVLLIDKVNHHQFQPLFYQVATSQIEPASISFPLRNIFRGNMSIQIRMTEVSSIDTAAQKVHTGIGAFDYDYLVVAVGCQTNFFGNDNIAKNVFTLKSSYDAITIRNHILMTFERTITAQPEDKAFYQTLVIVGAGPTGVELAGAFAEIRKQVLPKDYPRIDFSKFTIYLVEGSADTLSNMSPTARAASRKYLEKMGVQLLTKTFVKDYDGERLHLSNGTTIKAKTVIWAAGVTGNRIEGLPAEVEGPGNRIRVDRFNKVDGLDNVFAVGDIAYMETPRYPRGHPQVANVAINQAKLLASNFSQKRLGKALKEYTYKDLGSMATIGRNKAVVDLPILKFKGYAAWLVWMFLHLMLILSVRNRLVIFINWAWLYVTKNTSLRLILVPESKIKT</sequence>
<protein>
    <recommendedName>
        <fullName evidence="2">NADH:ubiquinone reductase (non-electrogenic)</fullName>
        <ecNumber evidence="2">1.6.5.9</ecNumber>
    </recommendedName>
</protein>
<evidence type="ECO:0000256" key="7">
    <source>
        <dbReference type="ARBA" id="ARBA00023027"/>
    </source>
</evidence>
<evidence type="ECO:0000256" key="2">
    <source>
        <dbReference type="ARBA" id="ARBA00012637"/>
    </source>
</evidence>
<comment type="similarity">
    <text evidence="1">Belongs to the NADH dehydrogenase family.</text>
</comment>
<dbReference type="InterPro" id="IPR023753">
    <property type="entry name" value="FAD/NAD-binding_dom"/>
</dbReference>
<feature type="domain" description="FAD/NAD(P)-binding" evidence="10">
    <location>
        <begin position="8"/>
        <end position="325"/>
    </location>
</feature>
<evidence type="ECO:0000256" key="9">
    <source>
        <dbReference type="SAM" id="Phobius"/>
    </source>
</evidence>
<dbReference type="InterPro" id="IPR036188">
    <property type="entry name" value="FAD/NAD-bd_sf"/>
</dbReference>
<keyword evidence="7" id="KW-0520">NAD</keyword>
<dbReference type="InterPro" id="IPR054585">
    <property type="entry name" value="NDH2-like_C"/>
</dbReference>
<accession>A0A0E9LR66</accession>
<keyword evidence="13" id="KW-1185">Reference proteome</keyword>
<keyword evidence="5" id="KW-0809">Transit peptide</keyword>
<dbReference type="OrthoDB" id="9781621at2"/>
<dbReference type="RefSeq" id="WP_062121973.1">
    <property type="nucleotide sequence ID" value="NZ_BAZW01000001.1"/>
</dbReference>
<comment type="catalytic activity">
    <reaction evidence="8">
        <text>a quinone + NADH + H(+) = a quinol + NAD(+)</text>
        <dbReference type="Rhea" id="RHEA:46160"/>
        <dbReference type="ChEBI" id="CHEBI:15378"/>
        <dbReference type="ChEBI" id="CHEBI:24646"/>
        <dbReference type="ChEBI" id="CHEBI:57540"/>
        <dbReference type="ChEBI" id="CHEBI:57945"/>
        <dbReference type="ChEBI" id="CHEBI:132124"/>
        <dbReference type="EC" id="1.6.5.9"/>
    </reaction>
</comment>
<evidence type="ECO:0000256" key="3">
    <source>
        <dbReference type="ARBA" id="ARBA00022630"/>
    </source>
</evidence>
<keyword evidence="9" id="KW-0472">Membrane</keyword>
<feature type="domain" description="External alternative NADH-ubiquinone oxidoreductase-like C-terminal" evidence="11">
    <location>
        <begin position="349"/>
        <end position="400"/>
    </location>
</feature>
<evidence type="ECO:0000313" key="13">
    <source>
        <dbReference type="Proteomes" id="UP000032900"/>
    </source>
</evidence>
<evidence type="ECO:0000256" key="4">
    <source>
        <dbReference type="ARBA" id="ARBA00022827"/>
    </source>
</evidence>
<dbReference type="Pfam" id="PF22366">
    <property type="entry name" value="NDH2_C"/>
    <property type="match status" value="1"/>
</dbReference>
<keyword evidence="6" id="KW-0560">Oxidoreductase</keyword>
<keyword evidence="9" id="KW-1133">Transmembrane helix</keyword>
<evidence type="ECO:0000256" key="8">
    <source>
        <dbReference type="ARBA" id="ARBA00047599"/>
    </source>
</evidence>
<evidence type="ECO:0000259" key="10">
    <source>
        <dbReference type="Pfam" id="PF07992"/>
    </source>
</evidence>
<dbReference type="EC" id="1.6.5.9" evidence="2"/>
<gene>
    <name evidence="12" type="ORF">JCM15548_125</name>
</gene>
<evidence type="ECO:0000256" key="5">
    <source>
        <dbReference type="ARBA" id="ARBA00022946"/>
    </source>
</evidence>
<dbReference type="PRINTS" id="PR00411">
    <property type="entry name" value="PNDRDTASEI"/>
</dbReference>
<dbReference type="Gene3D" id="3.50.50.100">
    <property type="match status" value="1"/>
</dbReference>
<evidence type="ECO:0000256" key="1">
    <source>
        <dbReference type="ARBA" id="ARBA00005272"/>
    </source>
</evidence>
<evidence type="ECO:0000313" key="12">
    <source>
        <dbReference type="EMBL" id="GAO28067.1"/>
    </source>
</evidence>
<dbReference type="Proteomes" id="UP000032900">
    <property type="component" value="Unassembled WGS sequence"/>
</dbReference>
<keyword evidence="9" id="KW-0812">Transmembrane</keyword>
<feature type="transmembrane region" description="Helical" evidence="9">
    <location>
        <begin position="372"/>
        <end position="389"/>
    </location>
</feature>
<dbReference type="PANTHER" id="PTHR43706">
    <property type="entry name" value="NADH DEHYDROGENASE"/>
    <property type="match status" value="1"/>
</dbReference>
<evidence type="ECO:0000256" key="6">
    <source>
        <dbReference type="ARBA" id="ARBA00023002"/>
    </source>
</evidence>
<organism evidence="12 13">
    <name type="scientific">Geofilum rubicundum JCM 15548</name>
    <dbReference type="NCBI Taxonomy" id="1236989"/>
    <lineage>
        <taxon>Bacteria</taxon>
        <taxon>Pseudomonadati</taxon>
        <taxon>Bacteroidota</taxon>
        <taxon>Bacteroidia</taxon>
        <taxon>Marinilabiliales</taxon>
        <taxon>Marinilabiliaceae</taxon>
        <taxon>Geofilum</taxon>
    </lineage>
</organism>
<dbReference type="GO" id="GO:0050136">
    <property type="term" value="F:NADH dehydrogenase (quinone) (non-electrogenic) activity"/>
    <property type="evidence" value="ECO:0007669"/>
    <property type="project" value="UniProtKB-EC"/>
</dbReference>
<proteinExistence type="inferred from homology"/>